<name>A0AAV9VYT4_9PEZI</name>
<feature type="region of interest" description="Disordered" evidence="1">
    <location>
        <begin position="1"/>
        <end position="54"/>
    </location>
</feature>
<proteinExistence type="predicted"/>
<evidence type="ECO:0000313" key="3">
    <source>
        <dbReference type="Proteomes" id="UP001370758"/>
    </source>
</evidence>
<comment type="caution">
    <text evidence="2">The sequence shown here is derived from an EMBL/GenBank/DDBJ whole genome shotgun (WGS) entry which is preliminary data.</text>
</comment>
<dbReference type="AlphaFoldDB" id="A0AAV9VYT4"/>
<feature type="compositionally biased region" description="Polar residues" evidence="1">
    <location>
        <begin position="1"/>
        <end position="10"/>
    </location>
</feature>
<evidence type="ECO:0000256" key="1">
    <source>
        <dbReference type="SAM" id="MobiDB-lite"/>
    </source>
</evidence>
<organism evidence="2 3">
    <name type="scientific">Arthrobotrys musiformis</name>
    <dbReference type="NCBI Taxonomy" id="47236"/>
    <lineage>
        <taxon>Eukaryota</taxon>
        <taxon>Fungi</taxon>
        <taxon>Dikarya</taxon>
        <taxon>Ascomycota</taxon>
        <taxon>Pezizomycotina</taxon>
        <taxon>Orbiliomycetes</taxon>
        <taxon>Orbiliales</taxon>
        <taxon>Orbiliaceae</taxon>
        <taxon>Arthrobotrys</taxon>
    </lineage>
</organism>
<reference evidence="2 3" key="1">
    <citation type="submission" date="2023-08" db="EMBL/GenBank/DDBJ databases">
        <authorList>
            <person name="Palmer J.M."/>
        </authorList>
    </citation>
    <scope>NUCLEOTIDE SEQUENCE [LARGE SCALE GENOMIC DNA]</scope>
    <source>
        <strain evidence="2 3">TWF481</strain>
    </source>
</reference>
<protein>
    <submittedName>
        <fullName evidence="2">Uncharacterized protein</fullName>
    </submittedName>
</protein>
<feature type="compositionally biased region" description="Polar residues" evidence="1">
    <location>
        <begin position="18"/>
        <end position="54"/>
    </location>
</feature>
<evidence type="ECO:0000313" key="2">
    <source>
        <dbReference type="EMBL" id="KAK6498952.1"/>
    </source>
</evidence>
<sequence>MSEPIESTDSVKPFKPAKSNTSIKSNKSVDSAKSSDTTVTTRQCWQRSPRSQPPTYAHHIATMEEFDSLLTINSDSRAPLLFFASDAHPHHLFIAGTLERLATIYHPKILFCVINMTGSGKKIALPIAKRYEIDIMYATTAVLLEEGKVKYALEVPLQDEMPAIENFIRTYLHLEPITQGGFGEAGMWSHYRTGTTI</sequence>
<gene>
    <name evidence="2" type="ORF">TWF481_011523</name>
</gene>
<dbReference type="InterPro" id="IPR036249">
    <property type="entry name" value="Thioredoxin-like_sf"/>
</dbReference>
<dbReference type="EMBL" id="JAVHJL010000008">
    <property type="protein sequence ID" value="KAK6498952.1"/>
    <property type="molecule type" value="Genomic_DNA"/>
</dbReference>
<accession>A0AAV9VYT4</accession>
<dbReference type="SUPFAM" id="SSF52833">
    <property type="entry name" value="Thioredoxin-like"/>
    <property type="match status" value="1"/>
</dbReference>
<keyword evidence="3" id="KW-1185">Reference proteome</keyword>
<dbReference type="Proteomes" id="UP001370758">
    <property type="component" value="Unassembled WGS sequence"/>
</dbReference>